<gene>
    <name evidence="2" type="ORF">Syun_009595</name>
</gene>
<dbReference type="EMBL" id="JBBNAF010000004">
    <property type="protein sequence ID" value="KAK9151286.1"/>
    <property type="molecule type" value="Genomic_DNA"/>
</dbReference>
<feature type="compositionally biased region" description="Acidic residues" evidence="1">
    <location>
        <begin position="52"/>
        <end position="68"/>
    </location>
</feature>
<feature type="region of interest" description="Disordered" evidence="1">
    <location>
        <begin position="46"/>
        <end position="83"/>
    </location>
</feature>
<dbReference type="AlphaFoldDB" id="A0AAP0PSF3"/>
<comment type="caution">
    <text evidence="2">The sequence shown here is derived from an EMBL/GenBank/DDBJ whole genome shotgun (WGS) entry which is preliminary data.</text>
</comment>
<dbReference type="Proteomes" id="UP001420932">
    <property type="component" value="Unassembled WGS sequence"/>
</dbReference>
<sequence>MSKDDNDQFSAEIAFQDGEPTTCVVDDAIQDFNYLDDPNGTNVIVEAGPSQEDNDFIVDSGDDSEDESSTSNHDSEFETDGNE</sequence>
<evidence type="ECO:0000256" key="1">
    <source>
        <dbReference type="SAM" id="MobiDB-lite"/>
    </source>
</evidence>
<proteinExistence type="predicted"/>
<organism evidence="2 3">
    <name type="scientific">Stephania yunnanensis</name>
    <dbReference type="NCBI Taxonomy" id="152371"/>
    <lineage>
        <taxon>Eukaryota</taxon>
        <taxon>Viridiplantae</taxon>
        <taxon>Streptophyta</taxon>
        <taxon>Embryophyta</taxon>
        <taxon>Tracheophyta</taxon>
        <taxon>Spermatophyta</taxon>
        <taxon>Magnoliopsida</taxon>
        <taxon>Ranunculales</taxon>
        <taxon>Menispermaceae</taxon>
        <taxon>Menispermoideae</taxon>
        <taxon>Cissampelideae</taxon>
        <taxon>Stephania</taxon>
    </lineage>
</organism>
<name>A0AAP0PSF3_9MAGN</name>
<reference evidence="2 3" key="1">
    <citation type="submission" date="2024-01" db="EMBL/GenBank/DDBJ databases">
        <title>Genome assemblies of Stephania.</title>
        <authorList>
            <person name="Yang L."/>
        </authorList>
    </citation>
    <scope>NUCLEOTIDE SEQUENCE [LARGE SCALE GENOMIC DNA]</scope>
    <source>
        <strain evidence="2">YNDBR</strain>
        <tissue evidence="2">Leaf</tissue>
    </source>
</reference>
<protein>
    <submittedName>
        <fullName evidence="2">Uncharacterized protein</fullName>
    </submittedName>
</protein>
<evidence type="ECO:0000313" key="3">
    <source>
        <dbReference type="Proteomes" id="UP001420932"/>
    </source>
</evidence>
<evidence type="ECO:0000313" key="2">
    <source>
        <dbReference type="EMBL" id="KAK9151286.1"/>
    </source>
</evidence>
<accession>A0AAP0PSF3</accession>
<keyword evidence="3" id="KW-1185">Reference proteome</keyword>